<keyword evidence="8 21" id="KW-0732">Signal</keyword>
<dbReference type="GO" id="GO:0007267">
    <property type="term" value="P:cell-cell signaling"/>
    <property type="evidence" value="ECO:0007669"/>
    <property type="project" value="InterPro"/>
</dbReference>
<keyword evidence="3 21" id="KW-0217">Developmental protein</keyword>
<dbReference type="GO" id="GO:0008233">
    <property type="term" value="F:peptidase activity"/>
    <property type="evidence" value="ECO:0007669"/>
    <property type="project" value="UniProtKB-UniRule"/>
</dbReference>
<dbReference type="GeneTree" id="ENSGT00940000159207"/>
<dbReference type="GO" id="GO:0055002">
    <property type="term" value="P:striated muscle cell development"/>
    <property type="evidence" value="ECO:0007669"/>
    <property type="project" value="UniProtKB-ARBA"/>
</dbReference>
<feature type="domain" description="Hint" evidence="24">
    <location>
        <begin position="200"/>
        <end position="306"/>
    </location>
</feature>
<keyword evidence="10 21" id="KW-0068">Autocatalytic cleavage</keyword>
<keyword evidence="11 21" id="KW-0256">Endoplasmic reticulum</keyword>
<dbReference type="CDD" id="cd00081">
    <property type="entry name" value="Hint"/>
    <property type="match status" value="1"/>
</dbReference>
<comment type="subcellular location">
    <subcellularLocation>
        <location evidence="1">Endoplasmic reticulum membrane</location>
    </subcellularLocation>
</comment>
<sequence>MNWNGPRFDHHSLCLLAAWTCVWLVEGCGPGPGYGIRSRPRKLTAMHYKQFFPNFSENNLGASGRAEGKITRDSERFNELVCNYNPDIVFKDEENTDADRLMTKRCKDCLNRLAIAVMNQWPGVHLRVTEAWDEDGHHPQGSLHYEGRAVDITTDDRETEKYGLLAQLAVEAGFDWVHYESKYHIHCSVKADHSVAVERGGCFPGWARVTLAGGRQKTLSSLAPGDRVMALSETGQVVYTRVLSFLHQDQESVSTFLSLETEEGYTLVLTPHHLVFLAPNCGHDISEYQARFASRAKTGDCVLISTADSQTLPSPIVSVSVAESVGVYAPLTEAGTLFVDRVLASSYALVEDHRLAHWAFGPLRLFYSLKELLWAEAADQTTTGSISLTNIRSHFSTLTIKKEDINEGFLHKHNNLTKPFRMELQEKHLSKIHWYARLLYRFAWVLLDSNLFYP</sequence>
<dbReference type="Pfam" id="PF01085">
    <property type="entry name" value="HH_signal"/>
    <property type="match status" value="1"/>
</dbReference>
<comment type="subcellular location">
    <molecule>Protein hedgehog N-product</molecule>
    <subcellularLocation>
        <location evidence="21">Cell membrane</location>
        <topology evidence="21">Lipid-anchor</topology>
    </subcellularLocation>
</comment>
<name>A0A8C7Z785_9TELE</name>
<feature type="binding site" evidence="20">
    <location>
        <position position="130"/>
    </location>
    <ligand>
        <name>Ca(2+)</name>
        <dbReference type="ChEBI" id="CHEBI:29108"/>
        <label>2</label>
    </ligand>
</feature>
<dbReference type="AlphaFoldDB" id="A0A8C7Z785"/>
<dbReference type="InterPro" id="IPR001657">
    <property type="entry name" value="Hedgehog"/>
</dbReference>
<evidence type="ECO:0000256" key="6">
    <source>
        <dbReference type="ARBA" id="ARBA00022679"/>
    </source>
</evidence>
<feature type="binding site" evidence="20">
    <location>
        <position position="94"/>
    </location>
    <ligand>
        <name>Ca(2+)</name>
        <dbReference type="ChEBI" id="CHEBI:29108"/>
        <label>1</label>
    </ligand>
</feature>
<dbReference type="GO" id="GO:0007224">
    <property type="term" value="P:smoothened signaling pathway"/>
    <property type="evidence" value="ECO:0007669"/>
    <property type="project" value="TreeGrafter"/>
</dbReference>
<evidence type="ECO:0000256" key="3">
    <source>
        <dbReference type="ARBA" id="ARBA00022473"/>
    </source>
</evidence>
<comment type="catalytic activity">
    <reaction evidence="19">
        <text>glycyl-L-cysteinyl-[protein] + cholesterol + H(+) = [protein]-C-terminal glycyl cholesterol ester + N-terminal L-cysteinyl-[protein]</text>
        <dbReference type="Rhea" id="RHEA:59504"/>
        <dbReference type="Rhea" id="RHEA-COMP:12707"/>
        <dbReference type="Rhea" id="RHEA-COMP:15369"/>
        <dbReference type="Rhea" id="RHEA-COMP:15374"/>
        <dbReference type="ChEBI" id="CHEBI:15378"/>
        <dbReference type="ChEBI" id="CHEBI:16113"/>
        <dbReference type="ChEBI" id="CHEBI:65250"/>
        <dbReference type="ChEBI" id="CHEBI:143135"/>
        <dbReference type="ChEBI" id="CHEBI:143140"/>
    </reaction>
    <physiologicalReaction direction="left-to-right" evidence="19">
        <dbReference type="Rhea" id="RHEA:59505"/>
    </physiologicalReaction>
</comment>
<dbReference type="Gene3D" id="2.170.16.10">
    <property type="entry name" value="Hedgehog/Intein (Hint) domain"/>
    <property type="match status" value="1"/>
</dbReference>
<dbReference type="InterPro" id="IPR000320">
    <property type="entry name" value="Hedgehog_signalling_dom"/>
</dbReference>
<evidence type="ECO:0000256" key="16">
    <source>
        <dbReference type="ARBA" id="ARBA00023139"/>
    </source>
</evidence>
<feature type="binding site" evidence="20">
    <location>
        <position position="129"/>
    </location>
    <ligand>
        <name>Ca(2+)</name>
        <dbReference type="ChEBI" id="CHEBI:29108"/>
        <label>1</label>
    </ligand>
</feature>
<dbReference type="PANTHER" id="PTHR11889">
    <property type="entry name" value="HEDGEHOG"/>
    <property type="match status" value="1"/>
</dbReference>
<keyword evidence="12 20" id="KW-0862">Zinc</keyword>
<keyword evidence="6" id="KW-0808">Transferase</keyword>
<comment type="subunit">
    <text evidence="18">Multimer.</text>
</comment>
<keyword evidence="9 21" id="KW-0378">Hydrolase</keyword>
<keyword evidence="4 21" id="KW-1003">Cell membrane</keyword>
<evidence type="ECO:0000256" key="22">
    <source>
        <dbReference type="SAM" id="SignalP"/>
    </source>
</evidence>
<dbReference type="GO" id="GO:0005113">
    <property type="term" value="F:patched binding"/>
    <property type="evidence" value="ECO:0007669"/>
    <property type="project" value="TreeGrafter"/>
</dbReference>
<evidence type="ECO:0000256" key="10">
    <source>
        <dbReference type="ARBA" id="ARBA00022813"/>
    </source>
</evidence>
<dbReference type="GO" id="GO:0005789">
    <property type="term" value="C:endoplasmic reticulum membrane"/>
    <property type="evidence" value="ECO:0007669"/>
    <property type="project" value="UniProtKB-SubCell"/>
</dbReference>
<feature type="domain" description="Hint" evidence="23">
    <location>
        <begin position="308"/>
        <end position="352"/>
    </location>
</feature>
<feature type="binding site" evidence="20">
    <location>
        <position position="133"/>
    </location>
    <ligand>
        <name>Ca(2+)</name>
        <dbReference type="ChEBI" id="CHEBI:29108"/>
        <label>2</label>
    </ligand>
</feature>
<dbReference type="Pfam" id="PF01079">
    <property type="entry name" value="Hint"/>
    <property type="match status" value="1"/>
</dbReference>
<keyword evidence="16" id="KW-0564">Palmitate</keyword>
<dbReference type="InterPro" id="IPR036844">
    <property type="entry name" value="Hint_dom_sf"/>
</dbReference>
<evidence type="ECO:0000256" key="14">
    <source>
        <dbReference type="ARBA" id="ARBA00023034"/>
    </source>
</evidence>
<protein>
    <recommendedName>
        <fullName evidence="21">Hedgehog protein</fullName>
    </recommendedName>
</protein>
<dbReference type="GO" id="GO:0005509">
    <property type="term" value="F:calcium ion binding"/>
    <property type="evidence" value="ECO:0007669"/>
    <property type="project" value="TreeGrafter"/>
</dbReference>
<dbReference type="GO" id="GO:0016539">
    <property type="term" value="P:intein-mediated protein splicing"/>
    <property type="evidence" value="ECO:0007669"/>
    <property type="project" value="InterPro"/>
</dbReference>
<dbReference type="PROSITE" id="PS50817">
    <property type="entry name" value="INTEIN_N_TER"/>
    <property type="match status" value="1"/>
</dbReference>
<feature type="binding site" evidence="20">
    <location>
        <position position="151"/>
    </location>
    <ligand>
        <name>Zn(2+)</name>
        <dbReference type="ChEBI" id="CHEBI:29105"/>
    </ligand>
</feature>
<feature type="binding site" evidence="20">
    <location>
        <position position="94"/>
    </location>
    <ligand>
        <name>Ca(2+)</name>
        <dbReference type="ChEBI" id="CHEBI:29108"/>
        <label>2</label>
    </ligand>
</feature>
<dbReference type="Proteomes" id="UP000694383">
    <property type="component" value="Unplaced"/>
</dbReference>
<feature type="chain" id="PRO_5034716795" description="Hedgehog protein" evidence="22">
    <location>
        <begin position="28"/>
        <end position="454"/>
    </location>
</feature>
<evidence type="ECO:0000256" key="9">
    <source>
        <dbReference type="ARBA" id="ARBA00022801"/>
    </source>
</evidence>
<dbReference type="GO" id="GO:0007417">
    <property type="term" value="P:central nervous system development"/>
    <property type="evidence" value="ECO:0007669"/>
    <property type="project" value="UniProtKB-ARBA"/>
</dbReference>
<dbReference type="SUPFAM" id="SSF51294">
    <property type="entry name" value="Hedgehog/intein (Hint) domain"/>
    <property type="match status" value="1"/>
</dbReference>
<dbReference type="GO" id="GO:0001708">
    <property type="term" value="P:cell fate specification"/>
    <property type="evidence" value="ECO:0007669"/>
    <property type="project" value="TreeGrafter"/>
</dbReference>
<evidence type="ECO:0000313" key="25">
    <source>
        <dbReference type="Ensembl" id="ENSOSIP00000036998.1"/>
    </source>
</evidence>
<dbReference type="GO" id="GO:0016740">
    <property type="term" value="F:transferase activity"/>
    <property type="evidence" value="ECO:0007669"/>
    <property type="project" value="UniProtKB-KW"/>
</dbReference>
<dbReference type="GO" id="GO:0005615">
    <property type="term" value="C:extracellular space"/>
    <property type="evidence" value="ECO:0007669"/>
    <property type="project" value="TreeGrafter"/>
</dbReference>
<evidence type="ECO:0000256" key="19">
    <source>
        <dbReference type="ARBA" id="ARBA00048589"/>
    </source>
</evidence>
<accession>A0A8C7Z785</accession>
<evidence type="ECO:0000256" key="7">
    <source>
        <dbReference type="ARBA" id="ARBA00022723"/>
    </source>
</evidence>
<dbReference type="FunFam" id="2.170.16.10:FF:000001">
    <property type="entry name" value="Indian hedgehog"/>
    <property type="match status" value="1"/>
</dbReference>
<evidence type="ECO:0000259" key="24">
    <source>
        <dbReference type="SMART" id="SM00306"/>
    </source>
</evidence>
<evidence type="ECO:0000256" key="12">
    <source>
        <dbReference type="ARBA" id="ARBA00022833"/>
    </source>
</evidence>
<comment type="subcellular location">
    <molecule>Sonic hedgehog protein</molecule>
    <subcellularLocation>
        <location evidence="21">Endoplasmic reticulum membrane</location>
    </subcellularLocation>
    <subcellularLocation>
        <location evidence="21">Golgi apparatus membrane</location>
    </subcellularLocation>
</comment>
<evidence type="ECO:0000256" key="18">
    <source>
        <dbReference type="ARBA" id="ARBA00034131"/>
    </source>
</evidence>
<dbReference type="GO" id="GO:0000139">
    <property type="term" value="C:Golgi membrane"/>
    <property type="evidence" value="ECO:0007669"/>
    <property type="project" value="UniProtKB-SubCell"/>
</dbReference>
<dbReference type="GO" id="GO:0010468">
    <property type="term" value="P:regulation of gene expression"/>
    <property type="evidence" value="ECO:0007669"/>
    <property type="project" value="TreeGrafter"/>
</dbReference>
<evidence type="ECO:0000259" key="23">
    <source>
        <dbReference type="SMART" id="SM00305"/>
    </source>
</evidence>
<feature type="binding site" evidence="20">
    <location>
        <position position="186"/>
    </location>
    <ligand>
        <name>Zn(2+)</name>
        <dbReference type="ChEBI" id="CHEBI:29105"/>
    </ligand>
</feature>
<feature type="binding site" evidence="20">
    <location>
        <position position="93"/>
    </location>
    <ligand>
        <name>Ca(2+)</name>
        <dbReference type="ChEBI" id="CHEBI:29108"/>
        <label>1</label>
    </ligand>
</feature>
<evidence type="ECO:0000313" key="26">
    <source>
        <dbReference type="Proteomes" id="UP000694383"/>
    </source>
</evidence>
<comment type="function">
    <molecule>Protein hedgehog</molecule>
    <text evidence="21">The C-terminal part of the hedgehog protein precursor displays an autoproteolysis activity that results in the cleavage of the full-length protein into two parts (N-product and C-product). In addition, the C-terminal part displays a cholesterol transferase activity that results by the covalent attachment of a cholesterol moiety to the C-terminal of the newly generated N-product.</text>
</comment>
<dbReference type="InterPro" id="IPR009045">
    <property type="entry name" value="Zn_M74/Hedgehog-like"/>
</dbReference>
<dbReference type="InterPro" id="IPR003587">
    <property type="entry name" value="Hint_dom_N"/>
</dbReference>
<keyword evidence="17" id="KW-0449">Lipoprotein</keyword>
<evidence type="ECO:0000256" key="1">
    <source>
        <dbReference type="ARBA" id="ARBA00004586"/>
    </source>
</evidence>
<dbReference type="InterPro" id="IPR001767">
    <property type="entry name" value="Hedgehog_Hint"/>
</dbReference>
<keyword evidence="7 20" id="KW-0479">Metal-binding</keyword>
<feature type="binding site" evidence="20">
    <location>
        <position position="144"/>
    </location>
    <ligand>
        <name>Zn(2+)</name>
        <dbReference type="ChEBI" id="CHEBI:29105"/>
    </ligand>
</feature>
<evidence type="ECO:0000256" key="20">
    <source>
        <dbReference type="PIRSR" id="PIRSR009400-2"/>
    </source>
</evidence>
<feature type="binding site" evidence="20">
    <location>
        <position position="130"/>
    </location>
    <ligand>
        <name>Ca(2+)</name>
        <dbReference type="ChEBI" id="CHEBI:29108"/>
        <label>1</label>
    </ligand>
</feature>
<dbReference type="InterPro" id="IPR050387">
    <property type="entry name" value="Hedgehog_Signaling"/>
</dbReference>
<dbReference type="SMART" id="SM00306">
    <property type="entry name" value="HintN"/>
    <property type="match status" value="1"/>
</dbReference>
<evidence type="ECO:0000256" key="8">
    <source>
        <dbReference type="ARBA" id="ARBA00022729"/>
    </source>
</evidence>
<keyword evidence="26" id="KW-1185">Reference proteome</keyword>
<dbReference type="InterPro" id="IPR006141">
    <property type="entry name" value="Intein_N"/>
</dbReference>
<dbReference type="PIRSF" id="PIRSF009400">
    <property type="entry name" value="Peptidase_C46"/>
    <property type="match status" value="1"/>
</dbReference>
<dbReference type="PANTHER" id="PTHR11889:SF84">
    <property type="entry name" value="HEDGEHOG PROTEIN"/>
    <property type="match status" value="1"/>
</dbReference>
<dbReference type="SMART" id="SM00305">
    <property type="entry name" value="HintC"/>
    <property type="match status" value="1"/>
</dbReference>
<proteinExistence type="inferred from homology"/>
<reference evidence="25" key="2">
    <citation type="submission" date="2025-09" db="UniProtKB">
        <authorList>
            <consortium name="Ensembl"/>
        </authorList>
    </citation>
    <scope>IDENTIFICATION</scope>
</reference>
<evidence type="ECO:0000256" key="13">
    <source>
        <dbReference type="ARBA" id="ARBA00022837"/>
    </source>
</evidence>
<reference evidence="25" key="1">
    <citation type="submission" date="2025-08" db="UniProtKB">
        <authorList>
            <consortium name="Ensembl"/>
        </authorList>
    </citation>
    <scope>IDENTIFICATION</scope>
</reference>
<feature type="binding site" evidence="20">
    <location>
        <position position="99"/>
    </location>
    <ligand>
        <name>Ca(2+)</name>
        <dbReference type="ChEBI" id="CHEBI:29108"/>
        <label>1</label>
    </ligand>
</feature>
<evidence type="ECO:0000256" key="11">
    <source>
        <dbReference type="ARBA" id="ARBA00022824"/>
    </source>
</evidence>
<keyword evidence="13 20" id="KW-0106">Calcium</keyword>
<comment type="similarity">
    <text evidence="2 21">Belongs to the hedgehog family.</text>
</comment>
<evidence type="ECO:0000256" key="5">
    <source>
        <dbReference type="ARBA" id="ARBA00022670"/>
    </source>
</evidence>
<keyword evidence="14 21" id="KW-0333">Golgi apparatus</keyword>
<dbReference type="Ensembl" id="ENSOSIT00000038991.1">
    <property type="protein sequence ID" value="ENSOSIP00000036998.1"/>
    <property type="gene ID" value="ENSOSIG00000018279.1"/>
</dbReference>
<evidence type="ECO:0000256" key="21">
    <source>
        <dbReference type="RuleBase" id="RU280812"/>
    </source>
</evidence>
<dbReference type="Gene3D" id="3.30.1380.10">
    <property type="match status" value="1"/>
</dbReference>
<dbReference type="FunFam" id="3.30.1380.10:FF:000001">
    <property type="entry name" value="Indian hedgehog"/>
    <property type="match status" value="1"/>
</dbReference>
<evidence type="ECO:0000256" key="2">
    <source>
        <dbReference type="ARBA" id="ARBA00010649"/>
    </source>
</evidence>
<evidence type="ECO:0000256" key="4">
    <source>
        <dbReference type="ARBA" id="ARBA00022475"/>
    </source>
</evidence>
<evidence type="ECO:0000256" key="17">
    <source>
        <dbReference type="ARBA" id="ARBA00023288"/>
    </source>
</evidence>
<evidence type="ECO:0000256" key="15">
    <source>
        <dbReference type="ARBA" id="ARBA00023136"/>
    </source>
</evidence>
<dbReference type="PRINTS" id="PR00632">
    <property type="entry name" value="SONICHHOG"/>
</dbReference>
<keyword evidence="15 21" id="KW-0472">Membrane</keyword>
<organism evidence="25 26">
    <name type="scientific">Oryzias sinensis</name>
    <name type="common">Chinese medaka</name>
    <dbReference type="NCBI Taxonomy" id="183150"/>
    <lineage>
        <taxon>Eukaryota</taxon>
        <taxon>Metazoa</taxon>
        <taxon>Chordata</taxon>
        <taxon>Craniata</taxon>
        <taxon>Vertebrata</taxon>
        <taxon>Euteleostomi</taxon>
        <taxon>Actinopterygii</taxon>
        <taxon>Neopterygii</taxon>
        <taxon>Teleostei</taxon>
        <taxon>Neoteleostei</taxon>
        <taxon>Acanthomorphata</taxon>
        <taxon>Ovalentaria</taxon>
        <taxon>Atherinomorphae</taxon>
        <taxon>Beloniformes</taxon>
        <taxon>Adrianichthyidae</taxon>
        <taxon>Oryziinae</taxon>
        <taxon>Oryzias</taxon>
    </lineage>
</organism>
<dbReference type="GO" id="GO:0016540">
    <property type="term" value="P:protein autoprocessing"/>
    <property type="evidence" value="ECO:0007669"/>
    <property type="project" value="InterPro"/>
</dbReference>
<dbReference type="SUPFAM" id="SSF55166">
    <property type="entry name" value="Hedgehog/DD-peptidase"/>
    <property type="match status" value="1"/>
</dbReference>
<dbReference type="InterPro" id="IPR003586">
    <property type="entry name" value="Hint_dom_C"/>
</dbReference>
<feature type="signal peptide" evidence="22">
    <location>
        <begin position="1"/>
        <end position="27"/>
    </location>
</feature>
<feature type="binding site" evidence="20">
    <location>
        <position position="135"/>
    </location>
    <ligand>
        <name>Ca(2+)</name>
        <dbReference type="ChEBI" id="CHEBI:29108"/>
        <label>2</label>
    </ligand>
</feature>
<dbReference type="GO" id="GO:0042063">
    <property type="term" value="P:gliogenesis"/>
    <property type="evidence" value="ECO:0007669"/>
    <property type="project" value="UniProtKB-ARBA"/>
</dbReference>
<comment type="function">
    <molecule>Protein hedgehog N-product</molecule>
    <text evidence="21">The dually lipidated hedgehog protein N-product is a morphogen which is essential for a variety of patterning events during development.</text>
</comment>
<dbReference type="GO" id="GO:0005886">
    <property type="term" value="C:plasma membrane"/>
    <property type="evidence" value="ECO:0007669"/>
    <property type="project" value="UniProtKB-SubCell"/>
</dbReference>
<keyword evidence="5 21" id="KW-0645">Protease</keyword>